<name>A0ABW7YXI8_9ACTN</name>
<accession>A0ABW7YXI8</accession>
<evidence type="ECO:0000313" key="2">
    <source>
        <dbReference type="EMBL" id="MFI6500285.1"/>
    </source>
</evidence>
<protein>
    <submittedName>
        <fullName evidence="2">Uncharacterized protein</fullName>
    </submittedName>
</protein>
<dbReference type="Proteomes" id="UP001612741">
    <property type="component" value="Unassembled WGS sequence"/>
</dbReference>
<feature type="region of interest" description="Disordered" evidence="1">
    <location>
        <begin position="71"/>
        <end position="95"/>
    </location>
</feature>
<proteinExistence type="predicted"/>
<comment type="caution">
    <text evidence="2">The sequence shown here is derived from an EMBL/GenBank/DDBJ whole genome shotgun (WGS) entry which is preliminary data.</text>
</comment>
<gene>
    <name evidence="2" type="ORF">ACIBG2_23080</name>
</gene>
<dbReference type="RefSeq" id="WP_397084090.1">
    <property type="nucleotide sequence ID" value="NZ_JBITGY010000006.1"/>
</dbReference>
<sequence>MATQEQIEAARRAVEQLRDQHAGDVRKLIHLLESGAMKGEAADRLVKDCQAWEAACKSVFQRALALIESTPAQPPELQDPLGYRPPFLRPGGGGR</sequence>
<dbReference type="EMBL" id="JBITGY010000006">
    <property type="protein sequence ID" value="MFI6500285.1"/>
    <property type="molecule type" value="Genomic_DNA"/>
</dbReference>
<reference evidence="2 3" key="1">
    <citation type="submission" date="2024-10" db="EMBL/GenBank/DDBJ databases">
        <title>The Natural Products Discovery Center: Release of the First 8490 Sequenced Strains for Exploring Actinobacteria Biosynthetic Diversity.</title>
        <authorList>
            <person name="Kalkreuter E."/>
            <person name="Kautsar S.A."/>
            <person name="Yang D."/>
            <person name="Bader C.D."/>
            <person name="Teijaro C.N."/>
            <person name="Fluegel L."/>
            <person name="Davis C.M."/>
            <person name="Simpson J.R."/>
            <person name="Lauterbach L."/>
            <person name="Steele A.D."/>
            <person name="Gui C."/>
            <person name="Meng S."/>
            <person name="Li G."/>
            <person name="Viehrig K."/>
            <person name="Ye F."/>
            <person name="Su P."/>
            <person name="Kiefer A.F."/>
            <person name="Nichols A."/>
            <person name="Cepeda A.J."/>
            <person name="Yan W."/>
            <person name="Fan B."/>
            <person name="Jiang Y."/>
            <person name="Adhikari A."/>
            <person name="Zheng C.-J."/>
            <person name="Schuster L."/>
            <person name="Cowan T.M."/>
            <person name="Smanski M.J."/>
            <person name="Chevrette M.G."/>
            <person name="De Carvalho L.P.S."/>
            <person name="Shen B."/>
        </authorList>
    </citation>
    <scope>NUCLEOTIDE SEQUENCE [LARGE SCALE GENOMIC DNA]</scope>
    <source>
        <strain evidence="2 3">NPDC050545</strain>
    </source>
</reference>
<evidence type="ECO:0000313" key="3">
    <source>
        <dbReference type="Proteomes" id="UP001612741"/>
    </source>
</evidence>
<organism evidence="2 3">
    <name type="scientific">Nonomuraea typhae</name>
    <dbReference type="NCBI Taxonomy" id="2603600"/>
    <lineage>
        <taxon>Bacteria</taxon>
        <taxon>Bacillati</taxon>
        <taxon>Actinomycetota</taxon>
        <taxon>Actinomycetes</taxon>
        <taxon>Streptosporangiales</taxon>
        <taxon>Streptosporangiaceae</taxon>
        <taxon>Nonomuraea</taxon>
    </lineage>
</organism>
<keyword evidence="3" id="KW-1185">Reference proteome</keyword>
<evidence type="ECO:0000256" key="1">
    <source>
        <dbReference type="SAM" id="MobiDB-lite"/>
    </source>
</evidence>